<feature type="region of interest" description="Disordered" evidence="1">
    <location>
        <begin position="14"/>
        <end position="120"/>
    </location>
</feature>
<feature type="non-terminal residue" evidence="2">
    <location>
        <position position="120"/>
    </location>
</feature>
<name>A0A6J4S3Z1_9ACTN</name>
<sequence>GPRPGLPAHRRLAAARLDAPRARPAHLRRGALRRGGDHHRPGQSPALLEARLALAPAGGQRVRPRRRSRDRPRDARGHGRTRPRRRARGASGAVGASRGHGDLGPARVGAPGVLQAPRPV</sequence>
<reference evidence="2" key="1">
    <citation type="submission" date="2020-02" db="EMBL/GenBank/DDBJ databases">
        <authorList>
            <person name="Meier V. D."/>
        </authorList>
    </citation>
    <scope>NUCLEOTIDE SEQUENCE</scope>
    <source>
        <strain evidence="2">AVDCRST_MAG17</strain>
    </source>
</reference>
<proteinExistence type="predicted"/>
<feature type="compositionally biased region" description="Basic residues" evidence="1">
    <location>
        <begin position="23"/>
        <end position="32"/>
    </location>
</feature>
<accession>A0A6J4S3Z1</accession>
<feature type="compositionally biased region" description="Basic residues" evidence="1">
    <location>
        <begin position="78"/>
        <end position="88"/>
    </location>
</feature>
<dbReference type="EMBL" id="CADCVV010000016">
    <property type="protein sequence ID" value="CAA9482978.1"/>
    <property type="molecule type" value="Genomic_DNA"/>
</dbReference>
<organism evidence="2">
    <name type="scientific">uncultured Solirubrobacterales bacterium</name>
    <dbReference type="NCBI Taxonomy" id="768556"/>
    <lineage>
        <taxon>Bacteria</taxon>
        <taxon>Bacillati</taxon>
        <taxon>Actinomycetota</taxon>
        <taxon>Thermoleophilia</taxon>
        <taxon>Solirubrobacterales</taxon>
        <taxon>environmental samples</taxon>
    </lineage>
</organism>
<feature type="non-terminal residue" evidence="2">
    <location>
        <position position="1"/>
    </location>
</feature>
<feature type="compositionally biased region" description="Low complexity" evidence="1">
    <location>
        <begin position="45"/>
        <end position="61"/>
    </location>
</feature>
<evidence type="ECO:0000256" key="1">
    <source>
        <dbReference type="SAM" id="MobiDB-lite"/>
    </source>
</evidence>
<dbReference type="AlphaFoldDB" id="A0A6J4S3Z1"/>
<gene>
    <name evidence="2" type="ORF">AVDCRST_MAG17-287</name>
</gene>
<protein>
    <submittedName>
        <fullName evidence="2">Uncharacterized protein</fullName>
    </submittedName>
</protein>
<evidence type="ECO:0000313" key="2">
    <source>
        <dbReference type="EMBL" id="CAA9482978.1"/>
    </source>
</evidence>